<evidence type="ECO:0000313" key="3">
    <source>
        <dbReference type="Proteomes" id="UP000001471"/>
    </source>
</evidence>
<gene>
    <name evidence="2" type="ORF">PTRG_09687</name>
</gene>
<dbReference type="EMBL" id="DS231625">
    <property type="protein sequence ID" value="EDU42738.1"/>
    <property type="molecule type" value="Genomic_DNA"/>
</dbReference>
<dbReference type="AlphaFoldDB" id="B2WI78"/>
<feature type="transmembrane region" description="Helical" evidence="1">
    <location>
        <begin position="12"/>
        <end position="31"/>
    </location>
</feature>
<dbReference type="HOGENOM" id="CLU_193189_0_0_1"/>
<sequence>MVLDNDTRGWIMTAVSGIASIICVDVVVRLFPGKKNFKIENSNAFLSTGLSLSFGVMVEMTLA</sequence>
<dbReference type="Proteomes" id="UP000001471">
    <property type="component" value="Unassembled WGS sequence"/>
</dbReference>
<organism evidence="2 3">
    <name type="scientific">Pyrenophora tritici-repentis (strain Pt-1C-BFP)</name>
    <name type="common">Wheat tan spot fungus</name>
    <name type="synonym">Drechslera tritici-repentis</name>
    <dbReference type="NCBI Taxonomy" id="426418"/>
    <lineage>
        <taxon>Eukaryota</taxon>
        <taxon>Fungi</taxon>
        <taxon>Dikarya</taxon>
        <taxon>Ascomycota</taxon>
        <taxon>Pezizomycotina</taxon>
        <taxon>Dothideomycetes</taxon>
        <taxon>Pleosporomycetidae</taxon>
        <taxon>Pleosporales</taxon>
        <taxon>Pleosporineae</taxon>
        <taxon>Pleosporaceae</taxon>
        <taxon>Pyrenophora</taxon>
    </lineage>
</organism>
<protein>
    <submittedName>
        <fullName evidence="2">Uncharacterized protein</fullName>
    </submittedName>
</protein>
<keyword evidence="1" id="KW-0472">Membrane</keyword>
<evidence type="ECO:0000313" key="2">
    <source>
        <dbReference type="EMBL" id="EDU42738.1"/>
    </source>
</evidence>
<keyword evidence="1" id="KW-0812">Transmembrane</keyword>
<accession>B2WI78</accession>
<dbReference type="InParanoid" id="B2WI78"/>
<evidence type="ECO:0000256" key="1">
    <source>
        <dbReference type="SAM" id="Phobius"/>
    </source>
</evidence>
<name>B2WI78_PYRTR</name>
<keyword evidence="1" id="KW-1133">Transmembrane helix</keyword>
<reference evidence="3" key="1">
    <citation type="journal article" date="2013" name="G3 (Bethesda)">
        <title>Comparative genomics of a plant-pathogenic fungus, Pyrenophora tritici-repentis, reveals transduplication and the impact of repeat elements on pathogenicity and population divergence.</title>
        <authorList>
            <person name="Manning V.A."/>
            <person name="Pandelova I."/>
            <person name="Dhillon B."/>
            <person name="Wilhelm L.J."/>
            <person name="Goodwin S.B."/>
            <person name="Berlin A.M."/>
            <person name="Figueroa M."/>
            <person name="Freitag M."/>
            <person name="Hane J.K."/>
            <person name="Henrissat B."/>
            <person name="Holman W.H."/>
            <person name="Kodira C.D."/>
            <person name="Martin J."/>
            <person name="Oliver R.P."/>
            <person name="Robbertse B."/>
            <person name="Schackwitz W."/>
            <person name="Schwartz D.C."/>
            <person name="Spatafora J.W."/>
            <person name="Turgeon B.G."/>
            <person name="Yandava C."/>
            <person name="Young S."/>
            <person name="Zhou S."/>
            <person name="Zeng Q."/>
            <person name="Grigoriev I.V."/>
            <person name="Ma L.-J."/>
            <person name="Ciuffetti L.M."/>
        </authorList>
    </citation>
    <scope>NUCLEOTIDE SEQUENCE [LARGE SCALE GENOMIC DNA]</scope>
    <source>
        <strain evidence="3">Pt-1C-BFP</strain>
    </source>
</reference>
<proteinExistence type="predicted"/>